<dbReference type="PROSITE" id="PS51387">
    <property type="entry name" value="FAD_PCMH"/>
    <property type="match status" value="1"/>
</dbReference>
<dbReference type="InterPro" id="IPR016169">
    <property type="entry name" value="FAD-bd_PCMH_sub2"/>
</dbReference>
<dbReference type="Pfam" id="PF02913">
    <property type="entry name" value="FAD-oxidase_C"/>
    <property type="match status" value="1"/>
</dbReference>
<dbReference type="InterPro" id="IPR036318">
    <property type="entry name" value="FAD-bd_PCMH-like_sf"/>
</dbReference>
<dbReference type="InterPro" id="IPR016166">
    <property type="entry name" value="FAD-bd_PCMH"/>
</dbReference>
<comment type="cofactor">
    <cofactor evidence="1">
        <name>FAD</name>
        <dbReference type="ChEBI" id="CHEBI:57692"/>
    </cofactor>
</comment>
<name>A0A2A5CDG3_9GAMM</name>
<dbReference type="InterPro" id="IPR016164">
    <property type="entry name" value="FAD-linked_Oxase-like_C"/>
</dbReference>
<proteinExistence type="predicted"/>
<dbReference type="AlphaFoldDB" id="A0A2A5CDG3"/>
<dbReference type="InterPro" id="IPR016170">
    <property type="entry name" value="Cytok_DH_C_sf"/>
</dbReference>
<dbReference type="GO" id="GO:1903457">
    <property type="term" value="P:lactate catabolic process"/>
    <property type="evidence" value="ECO:0007669"/>
    <property type="project" value="TreeGrafter"/>
</dbReference>
<keyword evidence="4" id="KW-0560">Oxidoreductase</keyword>
<dbReference type="InterPro" id="IPR016171">
    <property type="entry name" value="Vanillyl_alc_oxidase_C-sub2"/>
</dbReference>
<dbReference type="Gene3D" id="3.30.465.10">
    <property type="match status" value="1"/>
</dbReference>
<dbReference type="InterPro" id="IPR004113">
    <property type="entry name" value="FAD-bd_oxidored_4_C"/>
</dbReference>
<dbReference type="Proteomes" id="UP000228987">
    <property type="component" value="Unassembled WGS sequence"/>
</dbReference>
<keyword evidence="3" id="KW-0274">FAD</keyword>
<dbReference type="GO" id="GO:0008720">
    <property type="term" value="F:D-lactate dehydrogenase (NAD+) activity"/>
    <property type="evidence" value="ECO:0007669"/>
    <property type="project" value="TreeGrafter"/>
</dbReference>
<organism evidence="6 7">
    <name type="scientific">SAR86 cluster bacterium</name>
    <dbReference type="NCBI Taxonomy" id="2030880"/>
    <lineage>
        <taxon>Bacteria</taxon>
        <taxon>Pseudomonadati</taxon>
        <taxon>Pseudomonadota</taxon>
        <taxon>Gammaproteobacteria</taxon>
        <taxon>SAR86 cluster</taxon>
    </lineage>
</organism>
<evidence type="ECO:0000313" key="7">
    <source>
        <dbReference type="Proteomes" id="UP000228987"/>
    </source>
</evidence>
<gene>
    <name evidence="6" type="ORF">COA71_08415</name>
</gene>
<dbReference type="EMBL" id="NVWI01000005">
    <property type="protein sequence ID" value="PCJ41568.1"/>
    <property type="molecule type" value="Genomic_DNA"/>
</dbReference>
<protein>
    <submittedName>
        <fullName evidence="6">4-cresol dehydrogenase</fullName>
    </submittedName>
</protein>
<dbReference type="Pfam" id="PF01565">
    <property type="entry name" value="FAD_binding_4"/>
    <property type="match status" value="1"/>
</dbReference>
<evidence type="ECO:0000256" key="4">
    <source>
        <dbReference type="ARBA" id="ARBA00023002"/>
    </source>
</evidence>
<dbReference type="SUPFAM" id="SSF56176">
    <property type="entry name" value="FAD-binding/transporter-associated domain-like"/>
    <property type="match status" value="1"/>
</dbReference>
<reference evidence="7" key="1">
    <citation type="submission" date="2017-08" db="EMBL/GenBank/DDBJ databases">
        <title>A dynamic microbial community with high functional redundancy inhabits the cold, oxic subseafloor aquifer.</title>
        <authorList>
            <person name="Tully B.J."/>
            <person name="Wheat C.G."/>
            <person name="Glazer B.T."/>
            <person name="Huber J.A."/>
        </authorList>
    </citation>
    <scope>NUCLEOTIDE SEQUENCE [LARGE SCALE GENOMIC DNA]</scope>
</reference>
<feature type="domain" description="FAD-binding PCMH-type" evidence="5">
    <location>
        <begin position="52"/>
        <end position="239"/>
    </location>
</feature>
<keyword evidence="2" id="KW-0285">Flavoprotein</keyword>
<dbReference type="SUPFAM" id="SSF55103">
    <property type="entry name" value="FAD-linked oxidases, C-terminal domain"/>
    <property type="match status" value="1"/>
</dbReference>
<evidence type="ECO:0000259" key="5">
    <source>
        <dbReference type="PROSITE" id="PS51387"/>
    </source>
</evidence>
<dbReference type="Gene3D" id="3.40.462.10">
    <property type="entry name" value="FAD-linked oxidases, C-terminal domain"/>
    <property type="match status" value="1"/>
</dbReference>
<dbReference type="Gene3D" id="3.30.43.10">
    <property type="entry name" value="Uridine Diphospho-n-acetylenolpyruvylglucosamine Reductase, domain 2"/>
    <property type="match status" value="1"/>
</dbReference>
<dbReference type="InterPro" id="IPR016167">
    <property type="entry name" value="FAD-bd_PCMH_sub1"/>
</dbReference>
<dbReference type="GO" id="GO:0071949">
    <property type="term" value="F:FAD binding"/>
    <property type="evidence" value="ECO:0007669"/>
    <property type="project" value="InterPro"/>
</dbReference>
<sequence>MADFNVLPEGVSAELFGNAIEEYAAIVGDDNVFVSNESLSSYNKIMIPADNYDHAPSGALAPISTEEVQAIIGVCDKYNIPVWPVSTGKNFGYGSAACATRGQLILDLRRMNKIIEVDADLGTALVEPGVTYQQLKDYLVENNIPLWLSPPAPSSIVSPVGNIMDRGVGYTPYGDNFMFQCGMEVVLANGEVLRTGMGSMPNSTTWQVFKWGYGPSLDGIFTQSNYGIVTKLGMWLMPEPPAFKPFVIRFPDDADIEKAVEIIRPLRIAQIIPNGVVFAHALWEGGSEVVRTDYYQGEGTISDAAVEAMKADLGIGAWNIYAGLYGTPEQIELNWNIVKGAFEGSGALIQEEEEMAGNSTFEYRAKLMRGDMTLKEFGLYNWRGGGGSAWFAPVATAKGSEGLLQMALAKEILGKYGFDYVAEYVVGWREMHHIIDLLFDKTNAEETARANQCFDELLTEFSERGWGSYRTNIAFMDKVADTFGPVKRDVNQRIKQALDPKGIIAPGKSGIYI</sequence>
<evidence type="ECO:0000256" key="3">
    <source>
        <dbReference type="ARBA" id="ARBA00022827"/>
    </source>
</evidence>
<dbReference type="GO" id="GO:0004458">
    <property type="term" value="F:D-lactate dehydrogenase (cytochrome) activity"/>
    <property type="evidence" value="ECO:0007669"/>
    <property type="project" value="TreeGrafter"/>
</dbReference>
<dbReference type="Gene3D" id="1.10.45.10">
    <property type="entry name" value="Vanillyl-alcohol Oxidase, Chain A, domain 4"/>
    <property type="match status" value="1"/>
</dbReference>
<accession>A0A2A5CDG3</accession>
<dbReference type="InterPro" id="IPR006094">
    <property type="entry name" value="Oxid_FAD_bind_N"/>
</dbReference>
<comment type="caution">
    <text evidence="6">The sequence shown here is derived from an EMBL/GenBank/DDBJ whole genome shotgun (WGS) entry which is preliminary data.</text>
</comment>
<dbReference type="PANTHER" id="PTHR11748:SF114">
    <property type="entry name" value="ARYL-ALCOHOL OXIDASE VANILLYL-ALCOHOL OXIDASE (AFU_ORTHOLOGUE AFUA_3G09500)-RELATED"/>
    <property type="match status" value="1"/>
</dbReference>
<evidence type="ECO:0000256" key="1">
    <source>
        <dbReference type="ARBA" id="ARBA00001974"/>
    </source>
</evidence>
<evidence type="ECO:0000256" key="2">
    <source>
        <dbReference type="ARBA" id="ARBA00022630"/>
    </source>
</evidence>
<dbReference type="PANTHER" id="PTHR11748">
    <property type="entry name" value="D-LACTATE DEHYDROGENASE"/>
    <property type="match status" value="1"/>
</dbReference>
<evidence type="ECO:0000313" key="6">
    <source>
        <dbReference type="EMBL" id="PCJ41568.1"/>
    </source>
</evidence>